<name>A0A8D4VRR4_9GAMM</name>
<evidence type="ECO:0000313" key="2">
    <source>
        <dbReference type="Proteomes" id="UP000824988"/>
    </source>
</evidence>
<evidence type="ECO:0000313" key="1">
    <source>
        <dbReference type="EMBL" id="BBL72517.1"/>
    </source>
</evidence>
<dbReference type="KEGG" id="moz:MoryE10_31230"/>
<protein>
    <submittedName>
        <fullName evidence="1">Uncharacterized protein</fullName>
    </submittedName>
</protein>
<sequence length="93" mass="10272">MNPMPHVIDRGRKAMFASLRILRPEDRLIYLNGDYQNPAGNSSTDTFTVAAGGHTAETLDSQGKVDFRKKFRVTARQTSVAIELDPVVPPESV</sequence>
<dbReference type="Proteomes" id="UP000824988">
    <property type="component" value="Chromosome"/>
</dbReference>
<gene>
    <name evidence="1" type="ORF">MoryE10_31230</name>
</gene>
<dbReference type="AlphaFoldDB" id="A0A8D4VRR4"/>
<reference evidence="1" key="1">
    <citation type="submission" date="2019-06" db="EMBL/GenBank/DDBJ databases">
        <title>Complete genome sequence of Methylogaea oryzae strain JCM16910.</title>
        <authorList>
            <person name="Asakawa S."/>
        </authorList>
    </citation>
    <scope>NUCLEOTIDE SEQUENCE</scope>
    <source>
        <strain evidence="1">E10</strain>
    </source>
</reference>
<organism evidence="1 2">
    <name type="scientific">Methylogaea oryzae</name>
    <dbReference type="NCBI Taxonomy" id="1295382"/>
    <lineage>
        <taxon>Bacteria</taxon>
        <taxon>Pseudomonadati</taxon>
        <taxon>Pseudomonadota</taxon>
        <taxon>Gammaproteobacteria</taxon>
        <taxon>Methylococcales</taxon>
        <taxon>Methylococcaceae</taxon>
        <taxon>Methylogaea</taxon>
    </lineage>
</organism>
<dbReference type="EMBL" id="AP019782">
    <property type="protein sequence ID" value="BBL72517.1"/>
    <property type="molecule type" value="Genomic_DNA"/>
</dbReference>
<accession>A0A8D4VRR4</accession>
<keyword evidence="2" id="KW-1185">Reference proteome</keyword>
<proteinExistence type="predicted"/>